<organism evidence="1 2">
    <name type="scientific">Actinomycetospora lemnae</name>
    <dbReference type="NCBI Taxonomy" id="3019891"/>
    <lineage>
        <taxon>Bacteria</taxon>
        <taxon>Bacillati</taxon>
        <taxon>Actinomycetota</taxon>
        <taxon>Actinomycetes</taxon>
        <taxon>Pseudonocardiales</taxon>
        <taxon>Pseudonocardiaceae</taxon>
        <taxon>Actinomycetospora</taxon>
    </lineage>
</organism>
<dbReference type="Proteomes" id="UP001300763">
    <property type="component" value="Unassembled WGS sequence"/>
</dbReference>
<protein>
    <submittedName>
        <fullName evidence="1">Uncharacterized protein</fullName>
    </submittedName>
</protein>
<dbReference type="RefSeq" id="WP_274198552.1">
    <property type="nucleotide sequence ID" value="NZ_JAQZAO010000001.1"/>
</dbReference>
<evidence type="ECO:0000313" key="1">
    <source>
        <dbReference type="EMBL" id="MDD7964001.1"/>
    </source>
</evidence>
<gene>
    <name evidence="1" type="ORF">PGB27_01450</name>
</gene>
<dbReference type="EMBL" id="JAQZAO010000001">
    <property type="protein sequence ID" value="MDD7964001.1"/>
    <property type="molecule type" value="Genomic_DNA"/>
</dbReference>
<comment type="caution">
    <text evidence="1">The sequence shown here is derived from an EMBL/GenBank/DDBJ whole genome shotgun (WGS) entry which is preliminary data.</text>
</comment>
<keyword evidence="2" id="KW-1185">Reference proteome</keyword>
<sequence length="84" mass="8364">MTATNVATPTTSPAPPRPALSVPLPWLGTIELSRAQLVYVGGIAGLTVAGLLEWPIALVIAGGSVLTSDPGSRTGRDVGGAMAV</sequence>
<reference evidence="1 2" key="1">
    <citation type="submission" date="2023-02" db="EMBL/GenBank/DDBJ databases">
        <title>Genome sequencing required for Actinomycetospora new species description.</title>
        <authorList>
            <person name="Saimee Y."/>
            <person name="Duangmal K."/>
        </authorList>
    </citation>
    <scope>NUCLEOTIDE SEQUENCE [LARGE SCALE GENOMIC DNA]</scope>
    <source>
        <strain evidence="1 2">DW7H6</strain>
    </source>
</reference>
<proteinExistence type="predicted"/>
<evidence type="ECO:0000313" key="2">
    <source>
        <dbReference type="Proteomes" id="UP001300763"/>
    </source>
</evidence>
<name>A0ABT5SMD8_9PSEU</name>
<accession>A0ABT5SMD8</accession>